<feature type="chain" id="PRO_5003005382" description="T. brucei spp.-specific protein" evidence="2">
    <location>
        <begin position="19"/>
        <end position="134"/>
    </location>
</feature>
<accession>C9ZMW6</accession>
<feature type="compositionally biased region" description="Basic residues" evidence="1">
    <location>
        <begin position="119"/>
        <end position="134"/>
    </location>
</feature>
<evidence type="ECO:0008006" key="5">
    <source>
        <dbReference type="Google" id="ProtNLM"/>
    </source>
</evidence>
<evidence type="ECO:0000313" key="3">
    <source>
        <dbReference type="EMBL" id="CBH10619.1"/>
    </source>
</evidence>
<feature type="compositionally biased region" description="Basic residues" evidence="1">
    <location>
        <begin position="98"/>
        <end position="111"/>
    </location>
</feature>
<dbReference type="AlphaFoldDB" id="C9ZMW6"/>
<dbReference type="Proteomes" id="UP000002316">
    <property type="component" value="Chromosome 4"/>
</dbReference>
<sequence>MCFVLFAFLLLCGRQSKTEQVSKNKENNNNKGSEHQISHGFYARIFFLSRPNGGNSTTTTTTTKKRNDRLKCGNYCQDMKPFPTSETIIPYSRELTNRKKREKKKRKHKHHKSDEYTKKGRKKEIKKKKRRIRG</sequence>
<keyword evidence="2" id="KW-0732">Signal</keyword>
<reference evidence="4" key="1">
    <citation type="journal article" date="2010" name="PLoS Negl. Trop. Dis.">
        <title>The genome sequence of Trypanosoma brucei gambiense, causative agent of chronic human african trypanosomiasis.</title>
        <authorList>
            <person name="Jackson A.P."/>
            <person name="Sanders M."/>
            <person name="Berry A."/>
            <person name="McQuillan J."/>
            <person name="Aslett M.A."/>
            <person name="Quail M.A."/>
            <person name="Chukualim B."/>
            <person name="Capewell P."/>
            <person name="MacLeod A."/>
            <person name="Melville S.E."/>
            <person name="Gibson W."/>
            <person name="Barry J.D."/>
            <person name="Berriman M."/>
            <person name="Hertz-Fowler C."/>
        </authorList>
    </citation>
    <scope>NUCLEOTIDE SEQUENCE [LARGE SCALE GENOMIC DNA]</scope>
    <source>
        <strain evidence="4">MHOM/CI/86/DAL972</strain>
    </source>
</reference>
<dbReference type="GeneID" id="23859750"/>
<dbReference type="EMBL" id="FN554967">
    <property type="protein sequence ID" value="CBH10619.1"/>
    <property type="molecule type" value="Genomic_DNA"/>
</dbReference>
<organism evidence="3 4">
    <name type="scientific">Trypanosoma brucei gambiense (strain MHOM/CI/86/DAL972)</name>
    <dbReference type="NCBI Taxonomy" id="679716"/>
    <lineage>
        <taxon>Eukaryota</taxon>
        <taxon>Discoba</taxon>
        <taxon>Euglenozoa</taxon>
        <taxon>Kinetoplastea</taxon>
        <taxon>Metakinetoplastina</taxon>
        <taxon>Trypanosomatida</taxon>
        <taxon>Trypanosomatidae</taxon>
        <taxon>Trypanosoma</taxon>
    </lineage>
</organism>
<evidence type="ECO:0000256" key="1">
    <source>
        <dbReference type="SAM" id="MobiDB-lite"/>
    </source>
</evidence>
<proteinExistence type="predicted"/>
<protein>
    <recommendedName>
        <fullName evidence="5">T. brucei spp.-specific protein</fullName>
    </recommendedName>
</protein>
<gene>
    <name evidence="3" type="ORF">TbgDal_IV3200</name>
</gene>
<dbReference type="RefSeq" id="XP_011772908.1">
    <property type="nucleotide sequence ID" value="XM_011774606.1"/>
</dbReference>
<evidence type="ECO:0000256" key="2">
    <source>
        <dbReference type="SAM" id="SignalP"/>
    </source>
</evidence>
<evidence type="ECO:0000313" key="4">
    <source>
        <dbReference type="Proteomes" id="UP000002316"/>
    </source>
</evidence>
<feature type="signal peptide" evidence="2">
    <location>
        <begin position="1"/>
        <end position="18"/>
    </location>
</feature>
<feature type="region of interest" description="Disordered" evidence="1">
    <location>
        <begin position="82"/>
        <end position="134"/>
    </location>
</feature>
<dbReference type="KEGG" id="tbg:TbgDal_IV3200"/>
<name>C9ZMW6_TRYB9</name>